<dbReference type="PANTHER" id="PTHR30390:SF6">
    <property type="entry name" value="DNAA INITIATOR-ASSOCIATING PROTEIN DIAA"/>
    <property type="match status" value="1"/>
</dbReference>
<dbReference type="Pfam" id="PF13580">
    <property type="entry name" value="SIS_2"/>
    <property type="match status" value="1"/>
</dbReference>
<dbReference type="GO" id="GO:2001061">
    <property type="term" value="P:D-glycero-D-manno-heptose 7-phosphate biosynthetic process"/>
    <property type="evidence" value="ECO:0007669"/>
    <property type="project" value="UniProtKB-UniPathway"/>
</dbReference>
<comment type="subcellular location">
    <subcellularLocation>
        <location evidence="2 9">Cytoplasm</location>
    </subcellularLocation>
</comment>
<keyword evidence="8 9" id="KW-0119">Carbohydrate metabolism</keyword>
<name>A0A833NZF2_UNCSA</name>
<evidence type="ECO:0000313" key="11">
    <source>
        <dbReference type="EMBL" id="KAF0132874.1"/>
    </source>
</evidence>
<dbReference type="GO" id="GO:0008270">
    <property type="term" value="F:zinc ion binding"/>
    <property type="evidence" value="ECO:0007669"/>
    <property type="project" value="UniProtKB-UniRule"/>
</dbReference>
<comment type="similarity">
    <text evidence="3 9">Belongs to the SIS family. GmhA subfamily.</text>
</comment>
<evidence type="ECO:0000256" key="3">
    <source>
        <dbReference type="ARBA" id="ARBA00009894"/>
    </source>
</evidence>
<comment type="pathway">
    <text evidence="9">Carbohydrate biosynthesis; D-glycero-D-manno-heptose 7-phosphate biosynthesis; D-glycero-alpha-D-manno-heptose 7-phosphate and D-glycero-beta-D-manno-heptose 7-phosphate from sedoheptulose 7-phosphate: step 1/1.</text>
</comment>
<feature type="domain" description="SIS" evidence="10">
    <location>
        <begin position="34"/>
        <end position="190"/>
    </location>
</feature>
<evidence type="ECO:0000256" key="6">
    <source>
        <dbReference type="ARBA" id="ARBA00022833"/>
    </source>
</evidence>
<dbReference type="Proteomes" id="UP000488506">
    <property type="component" value="Unassembled WGS sequence"/>
</dbReference>
<accession>A0A833NZF2</accession>
<evidence type="ECO:0000256" key="1">
    <source>
        <dbReference type="ARBA" id="ARBA00000348"/>
    </source>
</evidence>
<keyword evidence="7 9" id="KW-0413">Isomerase</keyword>
<gene>
    <name evidence="9" type="primary">gmhA</name>
    <name evidence="11" type="ORF">FD145_1531</name>
</gene>
<feature type="binding site" evidence="9">
    <location>
        <position position="62"/>
    </location>
    <ligand>
        <name>substrate</name>
    </ligand>
</feature>
<dbReference type="UniPathway" id="UPA00041">
    <property type="reaction ID" value="UER00436"/>
</dbReference>
<dbReference type="AlphaFoldDB" id="A0A833NZF2"/>
<keyword evidence="4 9" id="KW-0963">Cytoplasm</keyword>
<comment type="function">
    <text evidence="9">Catalyzes the isomerization of sedoheptulose 7-phosphate in D-glycero-D-manno-heptose 7-phosphate.</text>
</comment>
<proteinExistence type="inferred from homology"/>
<dbReference type="EMBL" id="WPAF01000040">
    <property type="protein sequence ID" value="KAF0132874.1"/>
    <property type="molecule type" value="Genomic_DNA"/>
</dbReference>
<reference evidence="11 12" key="1">
    <citation type="submission" date="2019-12" db="EMBL/GenBank/DDBJ databases">
        <authorList>
            <person name="Wolfe R."/>
            <person name="Danczak R."/>
            <person name="Wilkins M."/>
        </authorList>
    </citation>
    <scope>NUCLEOTIDE SEQUENCE [LARGE SCALE GENOMIC DNA]</scope>
    <source>
        <strain evidence="11">X2_MaxBin.013</strain>
    </source>
</reference>
<evidence type="ECO:0000313" key="12">
    <source>
        <dbReference type="Proteomes" id="UP000488506"/>
    </source>
</evidence>
<dbReference type="PANTHER" id="PTHR30390">
    <property type="entry name" value="SEDOHEPTULOSE 7-PHOSPHATE ISOMERASE / DNAA INITIATOR-ASSOCIATING FACTOR FOR REPLICATION INITIATION"/>
    <property type="match status" value="1"/>
</dbReference>
<evidence type="ECO:0000256" key="4">
    <source>
        <dbReference type="ARBA" id="ARBA00022490"/>
    </source>
</evidence>
<evidence type="ECO:0000259" key="10">
    <source>
        <dbReference type="PROSITE" id="PS51464"/>
    </source>
</evidence>
<sequence>MQEIIKADLTESIEAKKEVLKTLVPKIEEAAKIIIKSIKQGGKVMFCGNGGSAADAQHLAAELIGRFKKERGSLSAIALSTDTSILTSLGNDYGFEIIFSRQIEGLGKKGDVLVGISTSGESANVFEAVKKAKSMEIKTIGLLGCLGGRISDAVDLAIIVPSKNTPRIQESHITIGHIICNLVERELFPQ</sequence>
<dbReference type="EC" id="5.3.1.28" evidence="9"/>
<evidence type="ECO:0000256" key="9">
    <source>
        <dbReference type="HAMAP-Rule" id="MF_00067"/>
    </source>
</evidence>
<dbReference type="SUPFAM" id="SSF53697">
    <property type="entry name" value="SIS domain"/>
    <property type="match status" value="1"/>
</dbReference>
<dbReference type="PROSITE" id="PS51464">
    <property type="entry name" value="SIS"/>
    <property type="match status" value="1"/>
</dbReference>
<dbReference type="InterPro" id="IPR001347">
    <property type="entry name" value="SIS_dom"/>
</dbReference>
<feature type="binding site" evidence="9">
    <location>
        <begin position="49"/>
        <end position="51"/>
    </location>
    <ligand>
        <name>substrate</name>
    </ligand>
</feature>
<feature type="binding site" evidence="9">
    <location>
        <begin position="91"/>
        <end position="92"/>
    </location>
    <ligand>
        <name>substrate</name>
    </ligand>
</feature>
<keyword evidence="6 9" id="KW-0862">Zinc</keyword>
<dbReference type="InterPro" id="IPR050099">
    <property type="entry name" value="SIS_GmhA/DiaA_subfam"/>
</dbReference>
<dbReference type="Gene3D" id="3.40.50.10490">
    <property type="entry name" value="Glucose-6-phosphate isomerase like protein, domain 1"/>
    <property type="match status" value="1"/>
</dbReference>
<comment type="catalytic activity">
    <reaction evidence="1 9">
        <text>2 D-sedoheptulose 7-phosphate = D-glycero-alpha-D-manno-heptose 7-phosphate + D-glycero-beta-D-manno-heptose 7-phosphate</text>
        <dbReference type="Rhea" id="RHEA:27489"/>
        <dbReference type="ChEBI" id="CHEBI:57483"/>
        <dbReference type="ChEBI" id="CHEBI:60203"/>
        <dbReference type="ChEBI" id="CHEBI:60204"/>
        <dbReference type="EC" id="5.3.1.28"/>
    </reaction>
</comment>
<evidence type="ECO:0000256" key="8">
    <source>
        <dbReference type="ARBA" id="ARBA00023277"/>
    </source>
</evidence>
<feature type="binding site" evidence="9">
    <location>
        <position position="169"/>
    </location>
    <ligand>
        <name>Zn(2+)</name>
        <dbReference type="ChEBI" id="CHEBI:29105"/>
    </ligand>
</feature>
<comment type="cofactor">
    <cofactor evidence="9">
        <name>Zn(2+)</name>
        <dbReference type="ChEBI" id="CHEBI:29105"/>
    </cofactor>
    <text evidence="9">Binds 1 zinc ion per subunit.</text>
</comment>
<dbReference type="CDD" id="cd05006">
    <property type="entry name" value="SIS_GmhA"/>
    <property type="match status" value="1"/>
</dbReference>
<dbReference type="InterPro" id="IPR004515">
    <property type="entry name" value="Phosphoheptose_Isoase"/>
</dbReference>
<evidence type="ECO:0000256" key="7">
    <source>
        <dbReference type="ARBA" id="ARBA00023235"/>
    </source>
</evidence>
<dbReference type="InterPro" id="IPR035461">
    <property type="entry name" value="GmhA/DiaA"/>
</dbReference>
<evidence type="ECO:0000256" key="5">
    <source>
        <dbReference type="ARBA" id="ARBA00022723"/>
    </source>
</evidence>
<feature type="binding site" evidence="9">
    <location>
        <position position="62"/>
    </location>
    <ligand>
        <name>Zn(2+)</name>
        <dbReference type="ChEBI" id="CHEBI:29105"/>
    </ligand>
</feature>
<feature type="binding site" evidence="9">
    <location>
        <position position="177"/>
    </location>
    <ligand>
        <name>Zn(2+)</name>
        <dbReference type="ChEBI" id="CHEBI:29105"/>
    </ligand>
</feature>
<dbReference type="GO" id="GO:0005975">
    <property type="term" value="P:carbohydrate metabolic process"/>
    <property type="evidence" value="ECO:0007669"/>
    <property type="project" value="UniProtKB-UniRule"/>
</dbReference>
<dbReference type="NCBIfam" id="TIGR00441">
    <property type="entry name" value="gmhA"/>
    <property type="match status" value="1"/>
</dbReference>
<dbReference type="GO" id="GO:0097367">
    <property type="term" value="F:carbohydrate derivative binding"/>
    <property type="evidence" value="ECO:0007669"/>
    <property type="project" value="InterPro"/>
</dbReference>
<dbReference type="HAMAP" id="MF_00067">
    <property type="entry name" value="GmhA"/>
    <property type="match status" value="1"/>
</dbReference>
<organism evidence="11 12">
    <name type="scientific">Candidatus Saganbacteria bacterium</name>
    <dbReference type="NCBI Taxonomy" id="2575572"/>
    <lineage>
        <taxon>Bacteria</taxon>
        <taxon>Bacillati</taxon>
        <taxon>Saganbacteria</taxon>
    </lineage>
</organism>
<dbReference type="GO" id="GO:0005737">
    <property type="term" value="C:cytoplasm"/>
    <property type="evidence" value="ECO:0007669"/>
    <property type="project" value="UniProtKB-SubCell"/>
</dbReference>
<feature type="binding site" evidence="9">
    <location>
        <position position="169"/>
    </location>
    <ligand>
        <name>substrate</name>
    </ligand>
</feature>
<comment type="miscellaneous">
    <text evidence="9">The reaction produces a racemic mixture of D-glycero-alpha-D-manno-heptose 7-phosphate and D-glycero-beta-D-manno-heptose 7-phosphate.</text>
</comment>
<feature type="binding site" evidence="9">
    <location>
        <begin position="117"/>
        <end position="119"/>
    </location>
    <ligand>
        <name>substrate</name>
    </ligand>
</feature>
<dbReference type="GO" id="GO:0008968">
    <property type="term" value="F:D-sedoheptulose 7-phosphate isomerase activity"/>
    <property type="evidence" value="ECO:0007669"/>
    <property type="project" value="UniProtKB-UniRule"/>
</dbReference>
<comment type="caution">
    <text evidence="11">The sequence shown here is derived from an EMBL/GenBank/DDBJ whole genome shotgun (WGS) entry which is preliminary data.</text>
</comment>
<feature type="binding site" evidence="9">
    <location>
        <position position="122"/>
    </location>
    <ligand>
        <name>substrate</name>
    </ligand>
</feature>
<evidence type="ECO:0000256" key="2">
    <source>
        <dbReference type="ARBA" id="ARBA00004496"/>
    </source>
</evidence>
<keyword evidence="5 9" id="KW-0479">Metal-binding</keyword>
<protein>
    <recommendedName>
        <fullName evidence="9">Phosphoheptose isomerase</fullName>
        <ecNumber evidence="9">5.3.1.28</ecNumber>
    </recommendedName>
    <alternativeName>
        <fullName evidence="9">Sedoheptulose 7-phosphate isomerase</fullName>
    </alternativeName>
</protein>
<dbReference type="InterPro" id="IPR046348">
    <property type="entry name" value="SIS_dom_sf"/>
</dbReference>
<feature type="binding site" evidence="9">
    <location>
        <position position="58"/>
    </location>
    <ligand>
        <name>Zn(2+)</name>
        <dbReference type="ChEBI" id="CHEBI:29105"/>
    </ligand>
</feature>